<dbReference type="CDD" id="cd10931">
    <property type="entry name" value="CE4_u7"/>
    <property type="match status" value="1"/>
</dbReference>
<gene>
    <name evidence="2" type="ORF">HF209_18130</name>
    <name evidence="3" type="ORF">HF257_09800</name>
    <name evidence="4" type="ORF">HF257_13025</name>
</gene>
<evidence type="ECO:0000313" key="3">
    <source>
        <dbReference type="EMBL" id="MBC2406294.1"/>
    </source>
</evidence>
<evidence type="ECO:0000313" key="2">
    <source>
        <dbReference type="EMBL" id="MBC2382863.1"/>
    </source>
</evidence>
<comment type="caution">
    <text evidence="3">The sequence shown here is derived from an EMBL/GenBank/DDBJ whole genome shotgun (WGS) entry which is preliminary data.</text>
</comment>
<organism evidence="3 5">
    <name type="scientific">Pseudomonas cremoris</name>
    <dbReference type="NCBI Taxonomy" id="2724178"/>
    <lineage>
        <taxon>Bacteria</taxon>
        <taxon>Pseudomonadati</taxon>
        <taxon>Pseudomonadota</taxon>
        <taxon>Gammaproteobacteria</taxon>
        <taxon>Pseudomonadales</taxon>
        <taxon>Pseudomonadaceae</taxon>
        <taxon>Pseudomonas</taxon>
    </lineage>
</organism>
<dbReference type="InterPro" id="IPR054297">
    <property type="entry name" value="DUF7033"/>
</dbReference>
<name>A0A7X1AKM5_9PSED</name>
<protein>
    <recommendedName>
        <fullName evidence="1">DUF7033 domain-containing protein</fullName>
    </recommendedName>
</protein>
<feature type="domain" description="DUF7033" evidence="1">
    <location>
        <begin position="106"/>
        <end position="194"/>
    </location>
</feature>
<evidence type="ECO:0000313" key="5">
    <source>
        <dbReference type="Proteomes" id="UP000520513"/>
    </source>
</evidence>
<dbReference type="Proteomes" id="UP000534677">
    <property type="component" value="Unassembled WGS sequence"/>
</dbReference>
<dbReference type="GO" id="GO:0005975">
    <property type="term" value="P:carbohydrate metabolic process"/>
    <property type="evidence" value="ECO:0007669"/>
    <property type="project" value="InterPro"/>
</dbReference>
<sequence>MNLSGWPGVAARRWIEQILLERMGYPFELTSTDGAELKLSLPGFQGFIQFECDPGTFNRNDSALPCVSWGAVKEGWIPPGGQNLPVPGKHTLRVPLIQKESFGFVVHYDLLGMVYWILSRSEEVGRSDLDEHERFSARNSHAMKYDYLERPIVDEWLSILRDIICINWPELKLLKHKFSMRVSHDVDEPSRYAFRSLSRWLRAIGGDIIKRRDVGGVLKALIVKFTSRKSLSSLDPANTFDWIMAQSEKEGIASAFYFICGRTDLTRDADYELEHPAIRELLRRINKRGHEIGLHPSYNSYLSNSVILGEVARLRRVCLEEGIVQAAWGGRMHFLRWSQPATLRAWDEASMSYDSTLGYAELVGFRCGTCFEYPAFDPVSQEILNVRIRPLIVMDVTLTSTSYLALGYGDAAFEKVKMLKDACRTVDGQFTLLWHNNNLVTEEERRLYLWSLKC</sequence>
<dbReference type="AlphaFoldDB" id="A0A7X1AKM5"/>
<evidence type="ECO:0000313" key="4">
    <source>
        <dbReference type="EMBL" id="MBC2406930.1"/>
    </source>
</evidence>
<dbReference type="EMBL" id="JAAXCY010000004">
    <property type="protein sequence ID" value="MBC2406930.1"/>
    <property type="molecule type" value="Genomic_DNA"/>
</dbReference>
<dbReference type="Gene3D" id="3.20.20.370">
    <property type="entry name" value="Glycoside hydrolase/deacetylase"/>
    <property type="match status" value="1"/>
</dbReference>
<dbReference type="InterPro" id="IPR011330">
    <property type="entry name" value="Glyco_hydro/deAcase_b/a-brl"/>
</dbReference>
<evidence type="ECO:0000259" key="1">
    <source>
        <dbReference type="Pfam" id="PF23019"/>
    </source>
</evidence>
<dbReference type="Pfam" id="PF23019">
    <property type="entry name" value="DUF7033"/>
    <property type="match status" value="1"/>
</dbReference>
<accession>A0A7X1AKM5</accession>
<dbReference type="Proteomes" id="UP000520513">
    <property type="component" value="Unassembled WGS sequence"/>
</dbReference>
<keyword evidence="6" id="KW-1185">Reference proteome</keyword>
<evidence type="ECO:0000313" key="6">
    <source>
        <dbReference type="Proteomes" id="UP000534677"/>
    </source>
</evidence>
<proteinExistence type="predicted"/>
<dbReference type="RefSeq" id="WP_185708732.1">
    <property type="nucleotide sequence ID" value="NZ_JAAXCY010000003.1"/>
</dbReference>
<reference evidence="5 6" key="1">
    <citation type="submission" date="2020-04" db="EMBL/GenBank/DDBJ databases">
        <title>Pseudomonas crami sp. nov., a novel proteolytic bacterial species isolated from cream.</title>
        <authorList>
            <person name="Hofmann K."/>
            <person name="Woller A."/>
            <person name="Huptas C."/>
            <person name="Wenning M."/>
            <person name="Scherer S."/>
            <person name="Doll E.V."/>
        </authorList>
    </citation>
    <scope>NUCLEOTIDE SEQUENCE [LARGE SCALE GENOMIC DNA]</scope>
    <source>
        <strain evidence="2 6">WS 5096</strain>
        <strain evidence="3 5">WS 5106</strain>
    </source>
</reference>
<dbReference type="EMBL" id="JAAXCZ010000009">
    <property type="protein sequence ID" value="MBC2382863.1"/>
    <property type="molecule type" value="Genomic_DNA"/>
</dbReference>
<dbReference type="EMBL" id="JAAXCY010000003">
    <property type="protein sequence ID" value="MBC2406294.1"/>
    <property type="molecule type" value="Genomic_DNA"/>
</dbReference>
<dbReference type="SUPFAM" id="SSF88713">
    <property type="entry name" value="Glycoside hydrolase/deacetylase"/>
    <property type="match status" value="1"/>
</dbReference>